<gene>
    <name evidence="1" type="ORF">PV367_16880</name>
</gene>
<accession>A0AAJ2ULI8</accession>
<organism evidence="1 2">
    <name type="scientific">Streptomyces europaeiscabiei</name>
    <dbReference type="NCBI Taxonomy" id="146819"/>
    <lineage>
        <taxon>Bacteria</taxon>
        <taxon>Bacillati</taxon>
        <taxon>Actinomycetota</taxon>
        <taxon>Actinomycetes</taxon>
        <taxon>Kitasatosporales</taxon>
        <taxon>Streptomycetaceae</taxon>
        <taxon>Streptomyces</taxon>
    </lineage>
</organism>
<dbReference type="Proteomes" id="UP001273589">
    <property type="component" value="Unassembled WGS sequence"/>
</dbReference>
<evidence type="ECO:0000313" key="2">
    <source>
        <dbReference type="Proteomes" id="UP001273589"/>
    </source>
</evidence>
<evidence type="ECO:0008006" key="3">
    <source>
        <dbReference type="Google" id="ProtNLM"/>
    </source>
</evidence>
<proteinExistence type="predicted"/>
<comment type="caution">
    <text evidence="1">The sequence shown here is derived from an EMBL/GenBank/DDBJ whole genome shotgun (WGS) entry which is preliminary data.</text>
</comment>
<sequence length="314" mass="35871">MPTVTVRVLREAIGVFFRDRFNADAVEEVCVEMGLRPPDPPHDVAFTSKRAYVVSRLQGMHLLELVTFAMRVDEEHDAPDLRELIAQVGPTGVAGQPKNLIFAADGPKHRLVLSDAINNDIEVIANEQFCLVYDRPLDAGGLTWRQLTDWWGAREDVAGPTETSVSQSLYARLAQCLDNDAEKLILRRYSQRYVDIGPDIPALIPQVYLHYDPYTQRELGPKGSALRRQRMDFLLLFPNRIRVVIELDGQQHYSNPKTRYADPRRYADMVAEDRQLRLRGYEVYRFGGAELEDRVSAPTLLDDFFAQLTARYHP</sequence>
<reference evidence="1" key="1">
    <citation type="journal article" date="2023" name="Microb. Genom.">
        <title>Mesoterricola silvestris gen. nov., sp. nov., Mesoterricola sediminis sp. nov., Geothrix oryzae sp. nov., Geothrix edaphica sp. nov., Geothrix rubra sp. nov., and Geothrix limicola sp. nov., six novel members of Acidobacteriota isolated from soils.</title>
        <authorList>
            <person name="Weisberg A.J."/>
            <person name="Pearce E."/>
            <person name="Kramer C.G."/>
            <person name="Chang J.H."/>
            <person name="Clarke C.R."/>
        </authorList>
    </citation>
    <scope>NUCLEOTIDE SEQUENCE</scope>
    <source>
        <strain evidence="1">ND06-05F</strain>
    </source>
</reference>
<protein>
    <recommendedName>
        <fullName evidence="3">AbiJ-NTD3 domain-containing protein</fullName>
    </recommendedName>
</protein>
<dbReference type="EMBL" id="JARAWN010000089">
    <property type="protein sequence ID" value="MDX3131413.1"/>
    <property type="molecule type" value="Genomic_DNA"/>
</dbReference>
<dbReference type="AlphaFoldDB" id="A0AAJ2ULI8"/>
<name>A0AAJ2ULI8_9ACTN</name>
<dbReference type="RefSeq" id="WP_319692617.1">
    <property type="nucleotide sequence ID" value="NZ_JARAWN010000089.1"/>
</dbReference>
<evidence type="ECO:0000313" key="1">
    <source>
        <dbReference type="EMBL" id="MDX3131413.1"/>
    </source>
</evidence>